<dbReference type="InterPro" id="IPR036324">
    <property type="entry name" value="Mn/Fe_SOD_N_sf"/>
</dbReference>
<evidence type="ECO:0000313" key="10">
    <source>
        <dbReference type="Proteomes" id="UP000308181"/>
    </source>
</evidence>
<dbReference type="PROSITE" id="PS00088">
    <property type="entry name" value="SOD_MN"/>
    <property type="match status" value="1"/>
</dbReference>
<comment type="function">
    <text evidence="6">Destroys radicals which are normally produced within the cells and which are toxic to biological systems.</text>
</comment>
<dbReference type="SUPFAM" id="SSF46609">
    <property type="entry name" value="Fe,Mn superoxide dismutase (SOD), N-terminal domain"/>
    <property type="match status" value="1"/>
</dbReference>
<dbReference type="EMBL" id="SWBP01000001">
    <property type="protein sequence ID" value="TKC00998.1"/>
    <property type="molecule type" value="Genomic_DNA"/>
</dbReference>
<dbReference type="PANTHER" id="PTHR43595">
    <property type="entry name" value="37S RIBOSOMAL PROTEIN S26, MITOCHONDRIAL"/>
    <property type="match status" value="1"/>
</dbReference>
<dbReference type="InterPro" id="IPR019831">
    <property type="entry name" value="Mn/Fe_SOD_N"/>
</dbReference>
<reference evidence="9 10" key="1">
    <citation type="submission" date="2019-04" db="EMBL/GenBank/DDBJ databases">
        <title>Pedobacter sp. AR-3-17 sp. nov., isolated from Arctic soil.</title>
        <authorList>
            <person name="Dahal R.H."/>
            <person name="Kim D.-U."/>
        </authorList>
    </citation>
    <scope>NUCLEOTIDE SEQUENCE [LARGE SCALE GENOMIC DNA]</scope>
    <source>
        <strain evidence="9 10">AR-3-17</strain>
    </source>
</reference>
<dbReference type="InterPro" id="IPR036314">
    <property type="entry name" value="SOD_C_sf"/>
</dbReference>
<dbReference type="GO" id="GO:0005737">
    <property type="term" value="C:cytoplasm"/>
    <property type="evidence" value="ECO:0007669"/>
    <property type="project" value="TreeGrafter"/>
</dbReference>
<keyword evidence="3 5" id="KW-0479">Metal-binding</keyword>
<comment type="similarity">
    <text evidence="1 6">Belongs to the iron/manganese superoxide dismutase family.</text>
</comment>
<feature type="binding site" evidence="5">
    <location>
        <position position="214"/>
    </location>
    <ligand>
        <name>Mn(2+)</name>
        <dbReference type="ChEBI" id="CHEBI:29035"/>
    </ligand>
</feature>
<dbReference type="PROSITE" id="PS51318">
    <property type="entry name" value="TAT"/>
    <property type="match status" value="1"/>
</dbReference>
<dbReference type="GO" id="GO:0046872">
    <property type="term" value="F:metal ion binding"/>
    <property type="evidence" value="ECO:0007669"/>
    <property type="project" value="UniProtKB-KW"/>
</dbReference>
<evidence type="ECO:0000259" key="7">
    <source>
        <dbReference type="Pfam" id="PF00081"/>
    </source>
</evidence>
<feature type="binding site" evidence="5">
    <location>
        <position position="210"/>
    </location>
    <ligand>
        <name>Mn(2+)</name>
        <dbReference type="ChEBI" id="CHEBI:29035"/>
    </ligand>
</feature>
<dbReference type="InterPro" id="IPR019833">
    <property type="entry name" value="Mn/Fe_SOD_BS"/>
</dbReference>
<dbReference type="Proteomes" id="UP000308181">
    <property type="component" value="Unassembled WGS sequence"/>
</dbReference>
<proteinExistence type="inferred from homology"/>
<dbReference type="PANTHER" id="PTHR43595:SF2">
    <property type="entry name" value="SMALL RIBOSOMAL SUBUNIT PROTEIN MS42"/>
    <property type="match status" value="1"/>
</dbReference>
<keyword evidence="4 6" id="KW-0560">Oxidoreductase</keyword>
<feature type="domain" description="Manganese/iron superoxide dismutase C-terminal" evidence="8">
    <location>
        <begin position="139"/>
        <end position="243"/>
    </location>
</feature>
<dbReference type="OrthoDB" id="9803125at2"/>
<dbReference type="FunFam" id="3.55.40.20:FF:000001">
    <property type="entry name" value="Superoxide dismutase"/>
    <property type="match status" value="1"/>
</dbReference>
<dbReference type="PRINTS" id="PR01703">
    <property type="entry name" value="MNSODISMTASE"/>
</dbReference>
<feature type="binding site" evidence="5">
    <location>
        <position position="124"/>
    </location>
    <ligand>
        <name>Mn(2+)</name>
        <dbReference type="ChEBI" id="CHEBI:29035"/>
    </ligand>
</feature>
<dbReference type="InterPro" id="IPR019832">
    <property type="entry name" value="Mn/Fe_SOD_C"/>
</dbReference>
<dbReference type="Gene3D" id="1.10.287.990">
    <property type="entry name" value="Fe,Mn superoxide dismutase (SOD) domain"/>
    <property type="match status" value="1"/>
</dbReference>
<accession>A0A4U1CB97</accession>
<keyword evidence="10" id="KW-1185">Reference proteome</keyword>
<evidence type="ECO:0000256" key="6">
    <source>
        <dbReference type="RuleBase" id="RU000414"/>
    </source>
</evidence>
<sequence>MKSNSRRKFIQNTLTATAAFTVGAPLLNAQQLFGAERKNATQFGGGQLEFSQVKLPYSYAALEPHIDALTMEIHYTKHHTAYIKNVNDAIKAEGIESATEMDFFKNVSKLSAKARNNGGGAYNHNFFWESMSPNSNKMPTGKLADAINSSFGSFDKFKEGFTLAASTIFGSGWAWLIVVDGKLKVITTPNQDNPLMDVAKDKGKPLLALDIWEHAYYLKYQNKRADYIKNFWEIINWDKVAERLGK</sequence>
<dbReference type="EC" id="1.15.1.1" evidence="2 6"/>
<evidence type="ECO:0000256" key="2">
    <source>
        <dbReference type="ARBA" id="ARBA00012682"/>
    </source>
</evidence>
<dbReference type="RefSeq" id="WP_136825203.1">
    <property type="nucleotide sequence ID" value="NZ_SWBP01000001.1"/>
</dbReference>
<dbReference type="AlphaFoldDB" id="A0A4U1CB97"/>
<protein>
    <recommendedName>
        <fullName evidence="2 6">Superoxide dismutase</fullName>
        <ecNumber evidence="2 6">1.15.1.1</ecNumber>
    </recommendedName>
</protein>
<evidence type="ECO:0000256" key="3">
    <source>
        <dbReference type="ARBA" id="ARBA00022723"/>
    </source>
</evidence>
<dbReference type="InterPro" id="IPR001189">
    <property type="entry name" value="Mn/Fe_SOD"/>
</dbReference>
<organism evidence="9 10">
    <name type="scientific">Pedobacter cryophilus</name>
    <dbReference type="NCBI Taxonomy" id="2571271"/>
    <lineage>
        <taxon>Bacteria</taxon>
        <taxon>Pseudomonadati</taxon>
        <taxon>Bacteroidota</taxon>
        <taxon>Sphingobacteriia</taxon>
        <taxon>Sphingobacteriales</taxon>
        <taxon>Sphingobacteriaceae</taxon>
        <taxon>Pedobacter</taxon>
    </lineage>
</organism>
<evidence type="ECO:0000256" key="5">
    <source>
        <dbReference type="PIRSR" id="PIRSR000349-1"/>
    </source>
</evidence>
<dbReference type="SUPFAM" id="SSF54719">
    <property type="entry name" value="Fe,Mn superoxide dismutase (SOD), C-terminal domain"/>
    <property type="match status" value="1"/>
</dbReference>
<evidence type="ECO:0000256" key="4">
    <source>
        <dbReference type="ARBA" id="ARBA00023002"/>
    </source>
</evidence>
<feature type="domain" description="Manganese/iron superoxide dismutase N-terminal" evidence="7">
    <location>
        <begin position="50"/>
        <end position="132"/>
    </location>
</feature>
<evidence type="ECO:0000313" key="9">
    <source>
        <dbReference type="EMBL" id="TKC00998.1"/>
    </source>
</evidence>
<dbReference type="Gene3D" id="3.55.40.20">
    <property type="entry name" value="Iron/manganese superoxide dismutase, C-terminal domain"/>
    <property type="match status" value="1"/>
</dbReference>
<dbReference type="InterPro" id="IPR006311">
    <property type="entry name" value="TAT_signal"/>
</dbReference>
<evidence type="ECO:0000256" key="1">
    <source>
        <dbReference type="ARBA" id="ARBA00008714"/>
    </source>
</evidence>
<dbReference type="PIRSF" id="PIRSF000349">
    <property type="entry name" value="SODismutase"/>
    <property type="match status" value="1"/>
</dbReference>
<dbReference type="GO" id="GO:0004784">
    <property type="term" value="F:superoxide dismutase activity"/>
    <property type="evidence" value="ECO:0007669"/>
    <property type="project" value="UniProtKB-EC"/>
</dbReference>
<comment type="catalytic activity">
    <reaction evidence="6">
        <text>2 superoxide + 2 H(+) = H2O2 + O2</text>
        <dbReference type="Rhea" id="RHEA:20696"/>
        <dbReference type="ChEBI" id="CHEBI:15378"/>
        <dbReference type="ChEBI" id="CHEBI:15379"/>
        <dbReference type="ChEBI" id="CHEBI:16240"/>
        <dbReference type="ChEBI" id="CHEBI:18421"/>
        <dbReference type="EC" id="1.15.1.1"/>
    </reaction>
</comment>
<dbReference type="Pfam" id="PF00081">
    <property type="entry name" value="Sod_Fe_N"/>
    <property type="match status" value="1"/>
</dbReference>
<feature type="binding site" evidence="5">
    <location>
        <position position="74"/>
    </location>
    <ligand>
        <name>Mn(2+)</name>
        <dbReference type="ChEBI" id="CHEBI:29035"/>
    </ligand>
</feature>
<evidence type="ECO:0000259" key="8">
    <source>
        <dbReference type="Pfam" id="PF02777"/>
    </source>
</evidence>
<gene>
    <name evidence="9" type="ORF">FA046_04805</name>
</gene>
<name>A0A4U1CB97_9SPHI</name>
<dbReference type="Pfam" id="PF02777">
    <property type="entry name" value="Sod_Fe_C"/>
    <property type="match status" value="1"/>
</dbReference>
<comment type="caution">
    <text evidence="9">The sequence shown here is derived from an EMBL/GenBank/DDBJ whole genome shotgun (WGS) entry which is preliminary data.</text>
</comment>